<organism evidence="3 4">
    <name type="scientific">Klebsiella pneumoniae</name>
    <dbReference type="NCBI Taxonomy" id="573"/>
    <lineage>
        <taxon>Bacteria</taxon>
        <taxon>Pseudomonadati</taxon>
        <taxon>Pseudomonadota</taxon>
        <taxon>Gammaproteobacteria</taxon>
        <taxon>Enterobacterales</taxon>
        <taxon>Enterobacteriaceae</taxon>
        <taxon>Klebsiella/Raoultella group</taxon>
        <taxon>Klebsiella</taxon>
        <taxon>Klebsiella pneumoniae complex</taxon>
    </lineage>
</organism>
<dbReference type="AlphaFoldDB" id="A0A0C7K795"/>
<dbReference type="RefSeq" id="WP_004109848.1">
    <property type="nucleotide sequence ID" value="NZ_AP024574.1"/>
</dbReference>
<reference evidence="3 4" key="1">
    <citation type="submission" date="2018-06" db="EMBL/GenBank/DDBJ databases">
        <authorList>
            <consortium name="Pathogen Informatics"/>
            <person name="Doyle S."/>
        </authorList>
    </citation>
    <scope>NUCLEOTIDE SEQUENCE [LARGE SCALE GENOMIC DNA]</scope>
    <source>
        <strain evidence="3 4">NCTC9140</strain>
    </source>
</reference>
<proteinExistence type="predicted"/>
<reference evidence="1 6" key="2">
    <citation type="submission" date="2019-11" db="EMBL/GenBank/DDBJ databases">
        <title>Emergence of a novel subclone of carbapenem-resistant Klebsiella pneumoniae ST11 with enhanced virulence and transmissibility: a molecular epidemiological, clinical, genomic study.</title>
        <authorList>
            <person name="Zhou K."/>
        </authorList>
    </citation>
    <scope>NUCLEOTIDE SEQUENCE [LARGE SCALE GENOMIC DNA]</scope>
    <source>
        <strain evidence="1 6">KP_38044</strain>
    </source>
</reference>
<dbReference type="Proteomes" id="UP000479475">
    <property type="component" value="Unassembled WGS sequence"/>
</dbReference>
<accession>A0A0C7K795</accession>
<evidence type="ECO:0000313" key="5">
    <source>
        <dbReference type="Proteomes" id="UP000479475"/>
    </source>
</evidence>
<name>A0A0C7K795_KLEPN</name>
<reference evidence="2 5" key="3">
    <citation type="submission" date="2020-02" db="EMBL/GenBank/DDBJ databases">
        <title>Klebsiella pneumoniae genome sequencing and assembly.</title>
        <authorList>
            <person name="Starkova P.S."/>
            <person name="Sulyan O.S."/>
            <person name="Likholetova D.V."/>
            <person name="Ageevets V.A."/>
            <person name="Lazareva I.V."/>
            <person name="Sopova J.V."/>
            <person name="Sidorenko S.V."/>
        </authorList>
    </citation>
    <scope>NUCLEOTIDE SEQUENCE [LARGE SCALE GENOMIC DNA]</scope>
    <source>
        <strain evidence="2 5">2429</strain>
    </source>
</reference>
<evidence type="ECO:0000313" key="2">
    <source>
        <dbReference type="EMBL" id="NGN74310.1"/>
    </source>
</evidence>
<dbReference type="KEGG" id="kpx:PMK1_b00032"/>
<evidence type="ECO:0000313" key="6">
    <source>
        <dbReference type="Proteomes" id="UP000485085"/>
    </source>
</evidence>
<evidence type="ECO:0000313" key="1">
    <source>
        <dbReference type="EMBL" id="MUA38440.1"/>
    </source>
</evidence>
<dbReference type="Proteomes" id="UP000485085">
    <property type="component" value="Unassembled WGS sequence"/>
</dbReference>
<sequence>MNISWQAELSIYRFGSKNVYGEAQLQFVRKTKVGVVKFEQSNEKSSVRADSSGSRGKAALELFDAVLIVPLEAAVQLDDVLVLEGQKLKVSSVHRRWGLRGRPGHLELGANIWV</sequence>
<dbReference type="Proteomes" id="UP000254938">
    <property type="component" value="Unassembled WGS sequence"/>
</dbReference>
<gene>
    <name evidence="2" type="ORF">G4V31_19530</name>
    <name evidence="1" type="ORF">GNF00_01070</name>
    <name evidence="3" type="ORF">NCTC9140_00259</name>
</gene>
<evidence type="ECO:0000313" key="4">
    <source>
        <dbReference type="Proteomes" id="UP000254938"/>
    </source>
</evidence>
<evidence type="ECO:0000313" key="3">
    <source>
        <dbReference type="EMBL" id="STS78625.1"/>
    </source>
</evidence>
<dbReference type="EMBL" id="JAAKYD010000019">
    <property type="protein sequence ID" value="NGN74310.1"/>
    <property type="molecule type" value="Genomic_DNA"/>
</dbReference>
<protein>
    <submittedName>
        <fullName evidence="3">Uncharacterized protein</fullName>
    </submittedName>
</protein>
<dbReference type="EMBL" id="UGKQ01000003">
    <property type="protein sequence ID" value="STS78625.1"/>
    <property type="molecule type" value="Genomic_DNA"/>
</dbReference>
<dbReference type="EMBL" id="WNPO01000003">
    <property type="protein sequence ID" value="MUA38440.1"/>
    <property type="molecule type" value="Genomic_DNA"/>
</dbReference>